<dbReference type="OMA" id="NYESKIM"/>
<evidence type="ECO:0000313" key="1">
    <source>
        <dbReference type="EMBL" id="EDO05654.1"/>
    </source>
</evidence>
<dbReference type="AlphaFoldDB" id="A7AV28"/>
<organism evidence="1 2">
    <name type="scientific">Babesia bovis</name>
    <dbReference type="NCBI Taxonomy" id="5865"/>
    <lineage>
        <taxon>Eukaryota</taxon>
        <taxon>Sar</taxon>
        <taxon>Alveolata</taxon>
        <taxon>Apicomplexa</taxon>
        <taxon>Aconoidasida</taxon>
        <taxon>Piroplasmida</taxon>
        <taxon>Babesiidae</taxon>
        <taxon>Babesia</taxon>
    </lineage>
</organism>
<dbReference type="KEGG" id="bbo:BBOV_IV000540"/>
<comment type="caution">
    <text evidence="1">The sequence shown here is derived from an EMBL/GenBank/DDBJ whole genome shotgun (WGS) entry which is preliminary data.</text>
</comment>
<sequence>MGDIDCDVAIPAVPQGSPKVLDVLQTVLEFADPCDIDILVSRYVASDDDVGPGTPDHVPKDDLSVETLVPNAELYRNQDVSECALVTRELASIPTGDMYSSIRQRIEYLEGISATVSHHISELAQSRHSDLVSASICAIQSRTIKAIYDREVTCLRNAFDAYSASSLRNGMTIPRSISQITSLHKINCMLSQMSRCNALRNIVRSHRYDSIDRIVAAAAGIDIIDTISTSNYATRWKLVAKLREWFKIRLRSLISSSISRLGISSGFLSSATLLHTLGIHPKEAAGCILAEYRRSMFGIVLSTLQRYVNADGSYTDSSSPRPGSHDIAYWARILGPNMVLLTICKILGDLIAFLSSIVQDLGVCQGTGGTTDLLKPYYDQLFAVPFEMYHKSVRDMIAAEFSTLRAYASMLITDLLSNVNIAAATDRGDYLKLSLLLRYFVIVQTVSMEFTVAPGSDIEQCLVHSPFQAMLHSHAREVLDSLVDKFQSSVDGTVTLEDAIHSRLLAPYMDYVYRDTVERIKTCALKDTGERIWPECLSRSNALCSIEEEFTRRVRENTKLVSGIPICSLNPYNGWTPNSPFLGVTIDTSLSNHVTKQYANVAGNGYIPAPVLPGGNEDASSIPEDEWDYLKRHFGPVWTLSSYTFWMHIHPTIQCMALQPNRAGYYVGILEALFDYLLLQRIRECQVHPEQLEFPTLMEFIIQCHSKGHDITPIADTDTTVSILAKRVNAVESMDSLLVSLNKELGKIKLDDIHQRVITELRAAVYPRCMLSLLYRKMPTEAILQKLQNEGTMPQQTARDIMELVSHFVKHVNVVQDFVDNADKGSIPMPIRALLWKYGRAIVTESIQPLIQHIKQYRIQTVVTIATKNGCEMIQKRCEEIYNSYCQTVSTHTAQRPQAITHLSAYESMSRDISNQWT</sequence>
<dbReference type="RefSeq" id="XP_001609222.1">
    <property type="nucleotide sequence ID" value="XM_001609172.1"/>
</dbReference>
<reference evidence="2" key="3">
    <citation type="journal article" date="2021" name="Int. J. Parasitol.">
        <title>Comparative analysis of gene expression between Babesia bovis blood stages and kinetes allowed by improved genome annotation.</title>
        <authorList>
            <person name="Ueti M.W."/>
            <person name="Johnson W.C."/>
            <person name="Kappmeyer L.S."/>
            <person name="Herndon D.R."/>
            <person name="Mousel M.R."/>
            <person name="Reif K.E."/>
            <person name="Taus N.S."/>
            <person name="Ifeonu O.O."/>
            <person name="Silva J.C."/>
            <person name="Suarez C.E."/>
            <person name="Brayton K.A."/>
        </authorList>
    </citation>
    <scope>NUCLEOTIDE SEQUENCE [LARGE SCALE GENOMIC DNA]</scope>
</reference>
<gene>
    <name evidence="1" type="ORF">BBOV_IV000540</name>
</gene>
<accession>A7AV28</accession>
<dbReference type="InParanoid" id="A7AV28"/>
<dbReference type="eggNOG" id="ENOG502QX3D">
    <property type="taxonomic scope" value="Eukaryota"/>
</dbReference>
<keyword evidence="2" id="KW-1185">Reference proteome</keyword>
<dbReference type="VEuPathDB" id="PiroplasmaDB:BBOV_IV000540"/>
<name>A7AV28_BABBO</name>
<dbReference type="EMBL" id="AAXT01000004">
    <property type="protein sequence ID" value="EDO05654.1"/>
    <property type="molecule type" value="Genomic_DNA"/>
</dbReference>
<proteinExistence type="predicted"/>
<reference evidence="1 2" key="1">
    <citation type="journal article" date="2007" name="PLoS Pathog.">
        <title>Genome sequence of Babesia bovis and comparative analysis of apicomplexan hemoprotozoa.</title>
        <authorList>
            <person name="Brayton K.A."/>
            <person name="Lau A.O.T."/>
            <person name="Herndon D.R."/>
            <person name="Hannick L."/>
            <person name="Kappmeyer L.S."/>
            <person name="Berens S.J."/>
            <person name="Bidwell S.L."/>
            <person name="Brown W.C."/>
            <person name="Crabtree J."/>
            <person name="Fadrosh D."/>
            <person name="Feldblum T."/>
            <person name="Forberger H.A."/>
            <person name="Haas B.J."/>
            <person name="Howell J.M."/>
            <person name="Khouri H."/>
            <person name="Koo H."/>
            <person name="Mann D.J."/>
            <person name="Norimine J."/>
            <person name="Paulsen I.T."/>
            <person name="Radune D."/>
            <person name="Ren Q."/>
            <person name="Smith R.K. Jr."/>
            <person name="Suarez C.E."/>
            <person name="White O."/>
            <person name="Wortman J.R."/>
            <person name="Knowles D.P. Jr."/>
            <person name="McElwain T.F."/>
            <person name="Nene V.M."/>
        </authorList>
    </citation>
    <scope>NUCLEOTIDE SEQUENCE [LARGE SCALE GENOMIC DNA]</scope>
    <source>
        <strain evidence="1">T2Bo</strain>
    </source>
</reference>
<dbReference type="GeneID" id="5477441"/>
<protein>
    <submittedName>
        <fullName evidence="1">Uncharacterized protein</fullName>
    </submittedName>
</protein>
<reference evidence="2" key="2">
    <citation type="journal article" date="2020" name="Data Brief">
        <title>Transcriptome dataset of Babesia bovis life stages within vertebrate and invertebrate hosts.</title>
        <authorList>
            <person name="Ueti M.W."/>
            <person name="Johnson W.C."/>
            <person name="Kappmeyer L.S."/>
            <person name="Herndon D.R."/>
            <person name="Mousel M.R."/>
            <person name="Reif K.E."/>
            <person name="Taus N.S."/>
            <person name="Ifeonu O.O."/>
            <person name="Silva J.C."/>
            <person name="Suarez C.E."/>
            <person name="Brayton K.A."/>
        </authorList>
    </citation>
    <scope>NUCLEOTIDE SEQUENCE [LARGE SCALE GENOMIC DNA]</scope>
</reference>
<dbReference type="Proteomes" id="UP000002173">
    <property type="component" value="Unassembled WGS sequence"/>
</dbReference>
<evidence type="ECO:0000313" key="2">
    <source>
        <dbReference type="Proteomes" id="UP000002173"/>
    </source>
</evidence>